<feature type="chain" id="PRO_5009918414" evidence="1">
    <location>
        <begin position="22"/>
        <end position="419"/>
    </location>
</feature>
<dbReference type="InterPro" id="IPR034122">
    <property type="entry name" value="Retropepsin-like_bacterial"/>
</dbReference>
<dbReference type="Gene3D" id="2.40.70.10">
    <property type="entry name" value="Acid Proteases"/>
    <property type="match status" value="2"/>
</dbReference>
<dbReference type="RefSeq" id="WP_073318512.1">
    <property type="nucleotide sequence ID" value="NZ_FQYP01000007.1"/>
</dbReference>
<evidence type="ECO:0000256" key="1">
    <source>
        <dbReference type="SAM" id="SignalP"/>
    </source>
</evidence>
<feature type="signal peptide" evidence="1">
    <location>
        <begin position="1"/>
        <end position="21"/>
    </location>
</feature>
<proteinExistence type="predicted"/>
<dbReference type="Pfam" id="PF13650">
    <property type="entry name" value="Asp_protease_2"/>
    <property type="match status" value="1"/>
</dbReference>
<dbReference type="STRING" id="570521.SAMN04488508_107323"/>
<dbReference type="GO" id="GO:0008233">
    <property type="term" value="F:peptidase activity"/>
    <property type="evidence" value="ECO:0007669"/>
    <property type="project" value="UniProtKB-KW"/>
</dbReference>
<name>A0A1M6IFB7_9FLAO</name>
<protein>
    <submittedName>
        <fullName evidence="2">Aspartyl protease</fullName>
    </submittedName>
</protein>
<keyword evidence="1" id="KW-0732">Signal</keyword>
<keyword evidence="2" id="KW-0378">Hydrolase</keyword>
<sequence length="419" mass="48400">MITTKKIAFFFLLLNIFCFQQNEVLAFTMDVPKSDKNFTTEISYRIIGNLNIIPVEINNNTYQFIFDTGARTTVVNSTIINQINHNIAGTTNIKDANKDTKELKKVAIPKIRIGEKEFKNPVVISMPTSDYFKRFGCEKIDGIIGYDIIKKVKWKIDPKNKKITLSDQIENFNIQETQHKFKLKTTEYVSYIDTKINGSKTKLKLDTGFNKYFCINYPFYEYLKSKSNNIQQVKSQGWVKTSLHGKNNGTLNTIQAESIQIGDITLENQIIYNSKNTPLLLGNGFLNNFITIIDIQKKQLFLDPIKSLENEKIIDFDLKIGPDYQTNRIIVKNIFEEHSLETTIKPGSQIIGVNSVDVSNFTKQELCDFWNTQWKTHHGKSTIRIEIFEEDSNTSKEITLTKNQILPRITNEMRKKELN</sequence>
<accession>A0A1M6IFB7</accession>
<keyword evidence="2" id="KW-0645">Protease</keyword>
<dbReference type="InterPro" id="IPR021109">
    <property type="entry name" value="Peptidase_aspartic_dom_sf"/>
</dbReference>
<dbReference type="SUPFAM" id="SSF50630">
    <property type="entry name" value="Acid proteases"/>
    <property type="match status" value="1"/>
</dbReference>
<dbReference type="GO" id="GO:0006508">
    <property type="term" value="P:proteolysis"/>
    <property type="evidence" value="ECO:0007669"/>
    <property type="project" value="UniProtKB-KW"/>
</dbReference>
<gene>
    <name evidence="2" type="ORF">SAMN04488508_107323</name>
</gene>
<organism evidence="2 3">
    <name type="scientific">Aquimarina spongiae</name>
    <dbReference type="NCBI Taxonomy" id="570521"/>
    <lineage>
        <taxon>Bacteria</taxon>
        <taxon>Pseudomonadati</taxon>
        <taxon>Bacteroidota</taxon>
        <taxon>Flavobacteriia</taxon>
        <taxon>Flavobacteriales</taxon>
        <taxon>Flavobacteriaceae</taxon>
        <taxon>Aquimarina</taxon>
    </lineage>
</organism>
<dbReference type="AlphaFoldDB" id="A0A1M6IFB7"/>
<evidence type="ECO:0000313" key="2">
    <source>
        <dbReference type="EMBL" id="SHJ33167.1"/>
    </source>
</evidence>
<dbReference type="CDD" id="cd05483">
    <property type="entry name" value="retropepsin_like_bacteria"/>
    <property type="match status" value="1"/>
</dbReference>
<keyword evidence="3" id="KW-1185">Reference proteome</keyword>
<dbReference type="Proteomes" id="UP000184432">
    <property type="component" value="Unassembled WGS sequence"/>
</dbReference>
<dbReference type="OrthoDB" id="5580718at2"/>
<reference evidence="3" key="1">
    <citation type="submission" date="2016-11" db="EMBL/GenBank/DDBJ databases">
        <authorList>
            <person name="Varghese N."/>
            <person name="Submissions S."/>
        </authorList>
    </citation>
    <scope>NUCLEOTIDE SEQUENCE [LARGE SCALE GENOMIC DNA]</scope>
    <source>
        <strain evidence="3">DSM 22623</strain>
    </source>
</reference>
<dbReference type="EMBL" id="FQYP01000007">
    <property type="protein sequence ID" value="SHJ33167.1"/>
    <property type="molecule type" value="Genomic_DNA"/>
</dbReference>
<evidence type="ECO:0000313" key="3">
    <source>
        <dbReference type="Proteomes" id="UP000184432"/>
    </source>
</evidence>